<comment type="caution">
    <text evidence="4">The sequence shown here is derived from an EMBL/GenBank/DDBJ whole genome shotgun (WGS) entry which is preliminary data.</text>
</comment>
<reference evidence="4 5" key="1">
    <citation type="journal article" date="2015" name="Stand. Genomic Sci.">
        <title>Genomic Encyclopedia of Bacterial and Archaeal Type Strains, Phase III: the genomes of soil and plant-associated and newly described type strains.</title>
        <authorList>
            <person name="Whitman W.B."/>
            <person name="Woyke T."/>
            <person name="Klenk H.P."/>
            <person name="Zhou Y."/>
            <person name="Lilburn T.G."/>
            <person name="Beck B.J."/>
            <person name="De Vos P."/>
            <person name="Vandamme P."/>
            <person name="Eisen J.A."/>
            <person name="Garrity G."/>
            <person name="Hugenholtz P."/>
            <person name="Kyrpides N.C."/>
        </authorList>
    </citation>
    <scope>NUCLEOTIDE SEQUENCE [LARGE SCALE GENOMIC DNA]</scope>
    <source>
        <strain evidence="4 5">VKM Ac-2572</strain>
    </source>
</reference>
<accession>A0A4R2HEH2</accession>
<feature type="compositionally biased region" description="Polar residues" evidence="1">
    <location>
        <begin position="165"/>
        <end position="200"/>
    </location>
</feature>
<dbReference type="OrthoDB" id="3210682at2"/>
<dbReference type="Proteomes" id="UP000294508">
    <property type="component" value="Unassembled WGS sequence"/>
</dbReference>
<evidence type="ECO:0000313" key="4">
    <source>
        <dbReference type="EMBL" id="TCO26660.1"/>
    </source>
</evidence>
<dbReference type="Gene3D" id="3.10.350.10">
    <property type="entry name" value="LysM domain"/>
    <property type="match status" value="1"/>
</dbReference>
<dbReference type="AlphaFoldDB" id="A0A4R2HEH2"/>
<dbReference type="Pfam" id="PF01476">
    <property type="entry name" value="LysM"/>
    <property type="match status" value="1"/>
</dbReference>
<evidence type="ECO:0000256" key="1">
    <source>
        <dbReference type="SAM" id="MobiDB-lite"/>
    </source>
</evidence>
<sequence>MNAMIRGLKGILALVALAGLGVGLRWMTAGSIGAANSHDLDSMAVLAVGTVAWMAYGWLVLAVLATVLEQIPGVIGAAASAVTGRITSQTSRTLLRSALGLAAVTPLTVGVAQATPGDGTIARPWTQLEPRSTVQPTSTPWRTTEPPSTVQLSGPAPYARPFGGTVSSGTPASTNRPTTEPPSTVRLTGPTPATDTSASRPQDVLREGTRPQDAVPTAQQRTTSQRGTAGTRSGQPAERSADSARTDVPADARTRRGVPSEARTQPGVPTDSATRGEVPGGARVRVGVPDRPTAGAATRYTDVRSGQPVRVPARVVVKPGDTLWSIAAKDLGPNATAEDIAARWPAWYAANRQLIGPGPT</sequence>
<dbReference type="InterPro" id="IPR018392">
    <property type="entry name" value="LysM"/>
</dbReference>
<proteinExistence type="predicted"/>
<feature type="transmembrane region" description="Helical" evidence="2">
    <location>
        <begin position="44"/>
        <end position="68"/>
    </location>
</feature>
<organism evidence="4 5">
    <name type="scientific">Kribbella steppae</name>
    <dbReference type="NCBI Taxonomy" id="2512223"/>
    <lineage>
        <taxon>Bacteria</taxon>
        <taxon>Bacillati</taxon>
        <taxon>Actinomycetota</taxon>
        <taxon>Actinomycetes</taxon>
        <taxon>Propionibacteriales</taxon>
        <taxon>Kribbellaceae</taxon>
        <taxon>Kribbella</taxon>
    </lineage>
</organism>
<dbReference type="EMBL" id="SLWN01000007">
    <property type="protein sequence ID" value="TCO26660.1"/>
    <property type="molecule type" value="Genomic_DNA"/>
</dbReference>
<keyword evidence="2" id="KW-0472">Membrane</keyword>
<name>A0A4R2HEH2_9ACTN</name>
<dbReference type="InterPro" id="IPR036779">
    <property type="entry name" value="LysM_dom_sf"/>
</dbReference>
<gene>
    <name evidence="4" type="ORF">EV652_107553</name>
</gene>
<feature type="compositionally biased region" description="Polar residues" evidence="1">
    <location>
        <begin position="217"/>
        <end position="234"/>
    </location>
</feature>
<evidence type="ECO:0000259" key="3">
    <source>
        <dbReference type="Pfam" id="PF01476"/>
    </source>
</evidence>
<feature type="domain" description="LysM" evidence="3">
    <location>
        <begin position="316"/>
        <end position="329"/>
    </location>
</feature>
<keyword evidence="2" id="KW-1133">Transmembrane helix</keyword>
<evidence type="ECO:0000256" key="2">
    <source>
        <dbReference type="SAM" id="Phobius"/>
    </source>
</evidence>
<protein>
    <recommendedName>
        <fullName evidence="3">LysM domain-containing protein</fullName>
    </recommendedName>
</protein>
<keyword evidence="5" id="KW-1185">Reference proteome</keyword>
<feature type="region of interest" description="Disordered" evidence="1">
    <location>
        <begin position="118"/>
        <end position="299"/>
    </location>
</feature>
<evidence type="ECO:0000313" key="5">
    <source>
        <dbReference type="Proteomes" id="UP000294508"/>
    </source>
</evidence>
<feature type="compositionally biased region" description="Low complexity" evidence="1">
    <location>
        <begin position="275"/>
        <end position="292"/>
    </location>
</feature>
<feature type="compositionally biased region" description="Polar residues" evidence="1">
    <location>
        <begin position="129"/>
        <end position="152"/>
    </location>
</feature>
<feature type="compositionally biased region" description="Basic and acidic residues" evidence="1">
    <location>
        <begin position="239"/>
        <end position="254"/>
    </location>
</feature>
<keyword evidence="2" id="KW-0812">Transmembrane</keyword>